<sequence>MNVCAESEKILDFCYDDFGLDFCYDCEKSSDDGAVGDFHYLELFLCGFDFDCVDVNGSCFGCDFDFYSERVDACV</sequence>
<protein>
    <submittedName>
        <fullName evidence="1">Uncharacterized protein</fullName>
    </submittedName>
</protein>
<comment type="caution">
    <text evidence="1">The sequence shown here is derived from an EMBL/GenBank/DDBJ whole genome shotgun (WGS) entry which is preliminary data.</text>
</comment>
<accession>A0A2P4XZI2</accession>
<keyword evidence="2" id="KW-1185">Reference proteome</keyword>
<dbReference type="EMBL" id="NCKW01006692">
    <property type="protein sequence ID" value="POM70963.1"/>
    <property type="molecule type" value="Genomic_DNA"/>
</dbReference>
<organism evidence="1 2">
    <name type="scientific">Phytophthora palmivora</name>
    <dbReference type="NCBI Taxonomy" id="4796"/>
    <lineage>
        <taxon>Eukaryota</taxon>
        <taxon>Sar</taxon>
        <taxon>Stramenopiles</taxon>
        <taxon>Oomycota</taxon>
        <taxon>Peronosporomycetes</taxon>
        <taxon>Peronosporales</taxon>
        <taxon>Peronosporaceae</taxon>
        <taxon>Phytophthora</taxon>
    </lineage>
</organism>
<reference evidence="1 2" key="1">
    <citation type="journal article" date="2017" name="Genome Biol. Evol.">
        <title>Phytophthora megakarya and P. palmivora, closely related causal agents of cacao black pod rot, underwent increases in genome sizes and gene numbers by different mechanisms.</title>
        <authorList>
            <person name="Ali S.S."/>
            <person name="Shao J."/>
            <person name="Lary D.J."/>
            <person name="Kronmiller B."/>
            <person name="Shen D."/>
            <person name="Strem M.D."/>
            <person name="Amoako-Attah I."/>
            <person name="Akrofi A.Y."/>
            <person name="Begoude B.A."/>
            <person name="Ten Hoopen G.M."/>
            <person name="Coulibaly K."/>
            <person name="Kebe B.I."/>
            <person name="Melnick R.L."/>
            <person name="Guiltinan M.J."/>
            <person name="Tyler B.M."/>
            <person name="Meinhardt L.W."/>
            <person name="Bailey B.A."/>
        </authorList>
    </citation>
    <scope>NUCLEOTIDE SEQUENCE [LARGE SCALE GENOMIC DNA]</scope>
    <source>
        <strain evidence="2">sbr112.9</strain>
    </source>
</reference>
<dbReference type="AlphaFoldDB" id="A0A2P4XZI2"/>
<dbReference type="Proteomes" id="UP000237271">
    <property type="component" value="Unassembled WGS sequence"/>
</dbReference>
<name>A0A2P4XZI2_9STRA</name>
<gene>
    <name evidence="1" type="ORF">PHPALM_12536</name>
</gene>
<evidence type="ECO:0000313" key="2">
    <source>
        <dbReference type="Proteomes" id="UP000237271"/>
    </source>
</evidence>
<evidence type="ECO:0000313" key="1">
    <source>
        <dbReference type="EMBL" id="POM70963.1"/>
    </source>
</evidence>
<proteinExistence type="predicted"/>